<accession>A0A0E9V0U7</accession>
<proteinExistence type="predicted"/>
<organism evidence="2">
    <name type="scientific">Anguilla anguilla</name>
    <name type="common">European freshwater eel</name>
    <name type="synonym">Muraena anguilla</name>
    <dbReference type="NCBI Taxonomy" id="7936"/>
    <lineage>
        <taxon>Eukaryota</taxon>
        <taxon>Metazoa</taxon>
        <taxon>Chordata</taxon>
        <taxon>Craniata</taxon>
        <taxon>Vertebrata</taxon>
        <taxon>Euteleostomi</taxon>
        <taxon>Actinopterygii</taxon>
        <taxon>Neopterygii</taxon>
        <taxon>Teleostei</taxon>
        <taxon>Anguilliformes</taxon>
        <taxon>Anguillidae</taxon>
        <taxon>Anguilla</taxon>
    </lineage>
</organism>
<reference evidence="2" key="1">
    <citation type="submission" date="2014-11" db="EMBL/GenBank/DDBJ databases">
        <authorList>
            <person name="Amaro Gonzalez C."/>
        </authorList>
    </citation>
    <scope>NUCLEOTIDE SEQUENCE</scope>
</reference>
<name>A0A0E9V0U7_ANGAN</name>
<dbReference type="EMBL" id="GBXM01036951">
    <property type="protein sequence ID" value="JAH71626.1"/>
    <property type="molecule type" value="Transcribed_RNA"/>
</dbReference>
<keyword evidence="1" id="KW-0472">Membrane</keyword>
<keyword evidence="1" id="KW-1133">Transmembrane helix</keyword>
<keyword evidence="1" id="KW-0812">Transmembrane</keyword>
<protein>
    <submittedName>
        <fullName evidence="2">Uncharacterized protein</fullName>
    </submittedName>
</protein>
<sequence length="30" mass="3115">MALPVPLAFSKFIVGLVALLAGSCVSCFLF</sequence>
<feature type="transmembrane region" description="Helical" evidence="1">
    <location>
        <begin position="12"/>
        <end position="29"/>
    </location>
</feature>
<evidence type="ECO:0000313" key="2">
    <source>
        <dbReference type="EMBL" id="JAH71626.1"/>
    </source>
</evidence>
<evidence type="ECO:0000256" key="1">
    <source>
        <dbReference type="SAM" id="Phobius"/>
    </source>
</evidence>
<reference evidence="2" key="2">
    <citation type="journal article" date="2015" name="Fish Shellfish Immunol.">
        <title>Early steps in the European eel (Anguilla anguilla)-Vibrio vulnificus interaction in the gills: Role of the RtxA13 toxin.</title>
        <authorList>
            <person name="Callol A."/>
            <person name="Pajuelo D."/>
            <person name="Ebbesson L."/>
            <person name="Teles M."/>
            <person name="MacKenzie S."/>
            <person name="Amaro C."/>
        </authorList>
    </citation>
    <scope>NUCLEOTIDE SEQUENCE</scope>
</reference>
<dbReference type="AlphaFoldDB" id="A0A0E9V0U7"/>